<evidence type="ECO:0000313" key="6">
    <source>
        <dbReference type="Proteomes" id="UP000294575"/>
    </source>
</evidence>
<dbReference type="InterPro" id="IPR051011">
    <property type="entry name" value="Metal_resp_trans_reg"/>
</dbReference>
<gene>
    <name evidence="5" type="ORF">DFQ45_10966</name>
</gene>
<proteinExistence type="predicted"/>
<dbReference type="NCBIfam" id="NF033788">
    <property type="entry name" value="HTH_metalloreg"/>
    <property type="match status" value="1"/>
</dbReference>
<dbReference type="SUPFAM" id="SSF46785">
    <property type="entry name" value="Winged helix' DNA-binding domain"/>
    <property type="match status" value="1"/>
</dbReference>
<dbReference type="CDD" id="cd00090">
    <property type="entry name" value="HTH_ARSR"/>
    <property type="match status" value="1"/>
</dbReference>
<dbReference type="PRINTS" id="PR00778">
    <property type="entry name" value="HTHARSR"/>
</dbReference>
<dbReference type="Pfam" id="PF01022">
    <property type="entry name" value="HTH_5"/>
    <property type="match status" value="1"/>
</dbReference>
<keyword evidence="3" id="KW-0804">Transcription</keyword>
<dbReference type="InterPro" id="IPR036388">
    <property type="entry name" value="WH-like_DNA-bd_sf"/>
</dbReference>
<dbReference type="Gene3D" id="1.10.10.10">
    <property type="entry name" value="Winged helix-like DNA-binding domain superfamily/Winged helix DNA-binding domain"/>
    <property type="match status" value="1"/>
</dbReference>
<dbReference type="InterPro" id="IPR001845">
    <property type="entry name" value="HTH_ArsR_DNA-bd_dom"/>
</dbReference>
<accession>A0A4V3D4P3</accession>
<dbReference type="EMBL" id="SNYK01000009">
    <property type="protein sequence ID" value="TDQ37067.1"/>
    <property type="molecule type" value="Genomic_DNA"/>
</dbReference>
<feature type="domain" description="HTH arsR-type" evidence="4">
    <location>
        <begin position="12"/>
        <end position="105"/>
    </location>
</feature>
<sequence>MTEEIEFDFEQLRKNAAGAGQLLKALGNPDRLLLLCQLVEGEMNVGELERRLGIVQPTLSQQLGVLRREGLVDTRRDGRQIYYSISSPQAMAIIETLHGLYCAGQA</sequence>
<dbReference type="AlphaFoldDB" id="A0A4V3D4P3"/>
<dbReference type="Proteomes" id="UP000294575">
    <property type="component" value="Unassembled WGS sequence"/>
</dbReference>
<protein>
    <submittedName>
        <fullName evidence="5">ArsR family transcriptional regulator</fullName>
    </submittedName>
</protein>
<dbReference type="PANTHER" id="PTHR43132:SF2">
    <property type="entry name" value="ARSENICAL RESISTANCE OPERON REPRESSOR ARSR-RELATED"/>
    <property type="match status" value="1"/>
</dbReference>
<evidence type="ECO:0000259" key="4">
    <source>
        <dbReference type="PROSITE" id="PS50987"/>
    </source>
</evidence>
<keyword evidence="6" id="KW-1185">Reference proteome</keyword>
<dbReference type="PROSITE" id="PS50987">
    <property type="entry name" value="HTH_ARSR_2"/>
    <property type="match status" value="1"/>
</dbReference>
<evidence type="ECO:0000256" key="1">
    <source>
        <dbReference type="ARBA" id="ARBA00023015"/>
    </source>
</evidence>
<dbReference type="RefSeq" id="WP_101497050.1">
    <property type="nucleotide sequence ID" value="NZ_LNJZ01000008.1"/>
</dbReference>
<organism evidence="5 6">
    <name type="scientific">Thiopseudomonas denitrificans</name>
    <dbReference type="NCBI Taxonomy" id="1501432"/>
    <lineage>
        <taxon>Bacteria</taxon>
        <taxon>Pseudomonadati</taxon>
        <taxon>Pseudomonadota</taxon>
        <taxon>Gammaproteobacteria</taxon>
        <taxon>Pseudomonadales</taxon>
        <taxon>Pseudomonadaceae</taxon>
        <taxon>Thiopseudomonas</taxon>
    </lineage>
</organism>
<dbReference type="PANTHER" id="PTHR43132">
    <property type="entry name" value="ARSENICAL RESISTANCE OPERON REPRESSOR ARSR-RELATED"/>
    <property type="match status" value="1"/>
</dbReference>
<name>A0A4V3D4P3_9GAMM</name>
<evidence type="ECO:0000256" key="3">
    <source>
        <dbReference type="ARBA" id="ARBA00023163"/>
    </source>
</evidence>
<dbReference type="InterPro" id="IPR011991">
    <property type="entry name" value="ArsR-like_HTH"/>
</dbReference>
<dbReference type="InterPro" id="IPR036390">
    <property type="entry name" value="WH_DNA-bd_sf"/>
</dbReference>
<keyword evidence="1" id="KW-0805">Transcription regulation</keyword>
<evidence type="ECO:0000256" key="2">
    <source>
        <dbReference type="ARBA" id="ARBA00023125"/>
    </source>
</evidence>
<keyword evidence="2" id="KW-0238">DNA-binding</keyword>
<reference evidence="5 6" key="1">
    <citation type="submission" date="2019-03" db="EMBL/GenBank/DDBJ databases">
        <title>Genomic Encyclopedia of Type Strains, Phase IV (KMG-IV): sequencing the most valuable type-strain genomes for metagenomic binning, comparative biology and taxonomic classification.</title>
        <authorList>
            <person name="Goeker M."/>
        </authorList>
    </citation>
    <scope>NUCLEOTIDE SEQUENCE [LARGE SCALE GENOMIC DNA]</scope>
    <source>
        <strain evidence="5 6">DSM 28679</strain>
    </source>
</reference>
<dbReference type="OrthoDB" id="9796124at2"/>
<comment type="caution">
    <text evidence="5">The sequence shown here is derived from an EMBL/GenBank/DDBJ whole genome shotgun (WGS) entry which is preliminary data.</text>
</comment>
<dbReference type="GO" id="GO:0003700">
    <property type="term" value="F:DNA-binding transcription factor activity"/>
    <property type="evidence" value="ECO:0007669"/>
    <property type="project" value="InterPro"/>
</dbReference>
<evidence type="ECO:0000313" key="5">
    <source>
        <dbReference type="EMBL" id="TDQ37067.1"/>
    </source>
</evidence>
<dbReference type="SMART" id="SM00418">
    <property type="entry name" value="HTH_ARSR"/>
    <property type="match status" value="1"/>
</dbReference>
<dbReference type="GO" id="GO:0003677">
    <property type="term" value="F:DNA binding"/>
    <property type="evidence" value="ECO:0007669"/>
    <property type="project" value="UniProtKB-KW"/>
</dbReference>